<dbReference type="Pfam" id="PF00096">
    <property type="entry name" value="zf-C2H2"/>
    <property type="match status" value="2"/>
</dbReference>
<evidence type="ECO:0000256" key="5">
    <source>
        <dbReference type="ARBA" id="ARBA00022490"/>
    </source>
</evidence>
<feature type="compositionally biased region" description="Basic residues" evidence="24">
    <location>
        <begin position="685"/>
        <end position="696"/>
    </location>
</feature>
<feature type="domain" description="C2H2-type" evidence="25">
    <location>
        <begin position="1163"/>
        <end position="1191"/>
    </location>
</feature>
<feature type="active site" evidence="23">
    <location>
        <position position="50"/>
    </location>
</feature>
<dbReference type="InterPro" id="IPR054599">
    <property type="entry name" value="TFIIIA_Zfn-C2H2"/>
</dbReference>
<feature type="region of interest" description="Disordered" evidence="24">
    <location>
        <begin position="899"/>
        <end position="920"/>
    </location>
</feature>
<dbReference type="InterPro" id="IPR033865">
    <property type="entry name" value="Ataxin-3"/>
</dbReference>
<evidence type="ECO:0000256" key="7">
    <source>
        <dbReference type="ARBA" id="ARBA00022723"/>
    </source>
</evidence>
<name>A0A0V1AU07_TRISP</name>
<dbReference type="EC" id="3.4.19.12" evidence="4"/>
<dbReference type="SMART" id="SM00355">
    <property type="entry name" value="ZnF_C2H2"/>
    <property type="match status" value="9"/>
</dbReference>
<evidence type="ECO:0000259" key="25">
    <source>
        <dbReference type="PROSITE" id="PS50157"/>
    </source>
</evidence>
<dbReference type="GO" id="GO:0004843">
    <property type="term" value="F:cysteine-type deubiquitinase activity"/>
    <property type="evidence" value="ECO:0007669"/>
    <property type="project" value="UniProtKB-EC"/>
</dbReference>
<dbReference type="PROSITE" id="PS00028">
    <property type="entry name" value="ZINC_FINGER_C2H2_1"/>
    <property type="match status" value="6"/>
</dbReference>
<feature type="active site" evidence="23">
    <location>
        <position position="143"/>
    </location>
</feature>
<dbReference type="SMART" id="SM01246">
    <property type="entry name" value="Josephin"/>
    <property type="match status" value="1"/>
</dbReference>
<evidence type="ECO:0000256" key="20">
    <source>
        <dbReference type="ARBA" id="ARBA00082365"/>
    </source>
</evidence>
<dbReference type="GO" id="GO:0016579">
    <property type="term" value="P:protein deubiquitination"/>
    <property type="evidence" value="ECO:0007669"/>
    <property type="project" value="InterPro"/>
</dbReference>
<feature type="domain" description="C2H2-type" evidence="25">
    <location>
        <begin position="1093"/>
        <end position="1115"/>
    </location>
</feature>
<feature type="domain" description="Josephin" evidence="26">
    <location>
        <begin position="37"/>
        <end position="204"/>
    </location>
</feature>
<evidence type="ECO:0000256" key="9">
    <source>
        <dbReference type="ARBA" id="ARBA00022771"/>
    </source>
</evidence>
<comment type="subunit">
    <text evidence="18">Forms a complex composed of deubiquitinating enzyme atx-3, adapter ubxn-5 and cdc-48.1. Forms a complex composed of deubiquitinating enzyme atx-3, E4 ubiquitin-protein ligase ufd-2 and cdc-48.1. Interacts (via RRDR motif) with cdc-48.1 (via N-terminus) and cdc-48.2 (via N-terminus); the interaction with cdc-48.1 is not required for atx-3 enzymatic activity. Interacts (via C-terminus) with ubxn-5. May interact with ned-8.</text>
</comment>
<dbReference type="Pfam" id="PF02099">
    <property type="entry name" value="Josephin"/>
    <property type="match status" value="1"/>
</dbReference>
<dbReference type="Gene3D" id="3.30.160.60">
    <property type="entry name" value="Classic Zinc Finger"/>
    <property type="match status" value="5"/>
</dbReference>
<reference evidence="27 28" key="1">
    <citation type="submission" date="2015-01" db="EMBL/GenBank/DDBJ databases">
        <title>Evolution of Trichinella species and genotypes.</title>
        <authorList>
            <person name="Korhonen P.K."/>
            <person name="Edoardo P."/>
            <person name="Giuseppe L.R."/>
            <person name="Gasser R.B."/>
        </authorList>
    </citation>
    <scope>NUCLEOTIDE SEQUENCE [LARGE SCALE GENOMIC DNA]</scope>
    <source>
        <strain evidence="27">ISS3</strain>
    </source>
</reference>
<dbReference type="FunFam" id="3.30.160.60:FF:000446">
    <property type="entry name" value="Zinc finger protein"/>
    <property type="match status" value="1"/>
</dbReference>
<dbReference type="InterPro" id="IPR036236">
    <property type="entry name" value="Znf_C2H2_sf"/>
</dbReference>
<evidence type="ECO:0000256" key="17">
    <source>
        <dbReference type="ARBA" id="ARBA00060106"/>
    </source>
</evidence>
<feature type="compositionally biased region" description="Basic residues" evidence="24">
    <location>
        <begin position="707"/>
        <end position="732"/>
    </location>
</feature>
<organism evidence="27 28">
    <name type="scientific">Trichinella spiralis</name>
    <name type="common">Trichina worm</name>
    <dbReference type="NCBI Taxonomy" id="6334"/>
    <lineage>
        <taxon>Eukaryota</taxon>
        <taxon>Metazoa</taxon>
        <taxon>Ecdysozoa</taxon>
        <taxon>Nematoda</taxon>
        <taxon>Enoplea</taxon>
        <taxon>Dorylaimia</taxon>
        <taxon>Trichinellida</taxon>
        <taxon>Trichinellidae</taxon>
        <taxon>Trichinella</taxon>
    </lineage>
</organism>
<dbReference type="Gene3D" id="3.90.70.40">
    <property type="match status" value="1"/>
</dbReference>
<evidence type="ECO:0000256" key="23">
    <source>
        <dbReference type="PROSITE-ProRule" id="PRU00331"/>
    </source>
</evidence>
<dbReference type="InterPro" id="IPR019147">
    <property type="entry name" value="SWAP_N_domain"/>
</dbReference>
<evidence type="ECO:0000256" key="6">
    <source>
        <dbReference type="ARBA" id="ARBA00022670"/>
    </source>
</evidence>
<evidence type="ECO:0000256" key="1">
    <source>
        <dbReference type="ARBA" id="ARBA00000707"/>
    </source>
</evidence>
<dbReference type="FunFam" id="1.10.287.10:FF:000018">
    <property type="entry name" value="Ataxin-3 homolog"/>
    <property type="match status" value="1"/>
</dbReference>
<evidence type="ECO:0000256" key="21">
    <source>
        <dbReference type="PIRSR" id="PIRSR633865-1"/>
    </source>
</evidence>
<feature type="domain" description="C2H2-type" evidence="25">
    <location>
        <begin position="1227"/>
        <end position="1257"/>
    </location>
</feature>
<keyword evidence="10" id="KW-0833">Ubl conjugation pathway</keyword>
<dbReference type="EMBL" id="JYDH01000211">
    <property type="protein sequence ID" value="KRY28280.1"/>
    <property type="molecule type" value="Genomic_DNA"/>
</dbReference>
<feature type="compositionally biased region" description="Basic and acidic residues" evidence="24">
    <location>
        <begin position="836"/>
        <end position="848"/>
    </location>
</feature>
<keyword evidence="5" id="KW-0963">Cytoplasm</keyword>
<dbReference type="Pfam" id="PF22110">
    <property type="entry name" value="TFIIIA_zf-C2H2"/>
    <property type="match status" value="1"/>
</dbReference>
<keyword evidence="12" id="KW-0788">Thiol protease</keyword>
<evidence type="ECO:0000313" key="27">
    <source>
        <dbReference type="EMBL" id="KRY28280.1"/>
    </source>
</evidence>
<comment type="catalytic activity">
    <reaction evidence="1">
        <text>Thiol-dependent hydrolysis of ester, thioester, amide, peptide and isopeptide bonds formed by the C-terminal Gly of ubiquitin (a 76-residue protein attached to proteins as an intracellular targeting signal).</text>
        <dbReference type="EC" id="3.4.19.12"/>
    </reaction>
</comment>
<protein>
    <recommendedName>
        <fullName evidence="19">Ataxin-3 homolog</fullName>
        <ecNumber evidence="4">3.4.19.12</ecNumber>
    </recommendedName>
    <alternativeName>
        <fullName evidence="20">Machado-Joseph disease-like protein</fullName>
    </alternativeName>
</protein>
<dbReference type="PROSITE" id="PS50157">
    <property type="entry name" value="ZINC_FINGER_C2H2_2"/>
    <property type="match status" value="6"/>
</dbReference>
<evidence type="ECO:0000256" key="11">
    <source>
        <dbReference type="ARBA" id="ARBA00022801"/>
    </source>
</evidence>
<keyword evidence="7" id="KW-0479">Metal-binding</keyword>
<evidence type="ECO:0000256" key="18">
    <source>
        <dbReference type="ARBA" id="ARBA00063584"/>
    </source>
</evidence>
<feature type="compositionally biased region" description="Basic residues" evidence="24">
    <location>
        <begin position="945"/>
        <end position="964"/>
    </location>
</feature>
<dbReference type="GO" id="GO:0008270">
    <property type="term" value="F:zinc ion binding"/>
    <property type="evidence" value="ECO:0007669"/>
    <property type="project" value="UniProtKB-KW"/>
</dbReference>
<feature type="active site" description="Proton acceptor" evidence="21">
    <location>
        <position position="143"/>
    </location>
</feature>
<comment type="caution">
    <text evidence="27">The sequence shown here is derived from an EMBL/GenBank/DDBJ whole genome shotgun (WGS) entry which is preliminary data.</text>
</comment>
<evidence type="ECO:0000256" key="8">
    <source>
        <dbReference type="ARBA" id="ARBA00022737"/>
    </source>
</evidence>
<dbReference type="Proteomes" id="UP000054776">
    <property type="component" value="Unassembled WGS sequence"/>
</dbReference>
<feature type="domain" description="C2H2-type" evidence="25">
    <location>
        <begin position="1197"/>
        <end position="1226"/>
    </location>
</feature>
<keyword evidence="9 22" id="KW-0863">Zinc-finger</keyword>
<evidence type="ECO:0000259" key="26">
    <source>
        <dbReference type="PROSITE" id="PS50957"/>
    </source>
</evidence>
<dbReference type="GO" id="GO:0005737">
    <property type="term" value="C:cytoplasm"/>
    <property type="evidence" value="ECO:0007669"/>
    <property type="project" value="UniProtKB-SubCell"/>
</dbReference>
<dbReference type="InterPro" id="IPR013087">
    <property type="entry name" value="Znf_C2H2_type"/>
</dbReference>
<feature type="compositionally biased region" description="Basic residues" evidence="24">
    <location>
        <begin position="663"/>
        <end position="673"/>
    </location>
</feature>
<keyword evidence="15" id="KW-0804">Transcription</keyword>
<dbReference type="PANTHER" id="PTHR14159:SF0">
    <property type="entry name" value="ATAXIN-3-RELATED"/>
    <property type="match status" value="1"/>
</dbReference>
<evidence type="ECO:0000256" key="3">
    <source>
        <dbReference type="ARBA" id="ARBA00004604"/>
    </source>
</evidence>
<keyword evidence="14" id="KW-0805">Transcription regulation</keyword>
<dbReference type="OrthoDB" id="10063692at2759"/>
<evidence type="ECO:0000313" key="28">
    <source>
        <dbReference type="Proteomes" id="UP000054776"/>
    </source>
</evidence>
<dbReference type="Gene3D" id="1.10.287.10">
    <property type="entry name" value="S15/NS1, RNA-binding"/>
    <property type="match status" value="1"/>
</dbReference>
<feature type="region of interest" description="Disordered" evidence="24">
    <location>
        <begin position="600"/>
        <end position="849"/>
    </location>
</feature>
<dbReference type="STRING" id="6334.A0A0V1AU07"/>
<sequence>MCRTSSSPKLMQLDSTDRDGRKLRCLFTAAPITDNFPDEQYILRKEGMLCAQHALNALLQGQYFTAVDLAEIARRLDAEERKVTGDSTSESQNMDDSGYFSLQVISEALKPFNLTLRVAPTNASDVINFYRSHSAFICHRHQHFFTVRKIGEHWYNLNSMLDGPELISQTYSELYLAQLQKEGCTILAVEGDLPVNRGDFLVNSPVSYSARSSAGYSSASSKPEQKSRPLNSSRNVEISAQPTTAFSNPSPGSAVYQEDDPALQTALLESIRDLRDQLPSISDEFVAQQSSTSPTVEQNPAKPGTVAQVEELRLRRAQFLDRKKDPTEFLQIHGEACKIYADAAAANAATATWRRWQGNPSVMIDRFDVRAHLDTLPSKEGATGKRKSSTTTQKMDSYLNYERFRILVINDFLKVPEEHFLKQMYMEEHFGSSVITSVVKREEAKKKQLAPERAAIGYSYEDSTELCTDTAKAKPWNESINKQPSVSQLSSDEEDLDELKGEEFDVHLDINQLTKEDILELDRLGARYHIKPGDFAKFLRQDEIERQEVHSSDILREEQDPLSVGFYFMFIGIECDNFLKPIHPGQIIEAGKETMLRKEEPSLQLADSDYSNSSSSSHSSSNGEVTFITSFGGESPQKMPAKAKAKLKSPFDVAGPHKERFHGGRSKCKKKIFHSTSSEDSSNNYRRRRDHRRRRYASSSDVESKSHSKRRRRHRILSSSRHTRRNRHRRKSYSCSTSSDRSNTRRSRSRTTTTSSSTNGDGSNNDAKKSCSSGDDASHHSASAKSGLSRNSRSSSVQTTGSRISSNNVQLYSEERAHGSQQSDASILSIHSSMSDSEKERREVENTKRRLRRTKREFMNAKNVANVVTNDDHSKKNTKPTGAELLKMRTQRALRKMLARNQEEEKMKREERRRERMEREEHIREMSLLRRKQDRLYYGGERDRSRSKKRSRNHRRRVRHRHSTLSRNMSRSDDGQWICWVEDCCQLFGNQILLKKHLHNVHNIGPYVTEYICPESGCLKVFESKKLCRDHVRSAHGDYRCNVCGKRFQSRGSWKKHEKVHEGYKCSREGCKRTFQKYNELRKHVAKVHPLPLDCTECGKTFSQRQCLRRHLRSHVNFIQCPVPGCTRKVSKSAMARHVKENHADKLVDQRKENSLLREELHFECPNCGKHFAIARYLTRHVQRMHEGKKGKPRRLYECLVEGCGLKFRSLVQLMDHNNTHTGSKPYVCEESGCGQTFACRSSLQQHMKKIHVKSLSVLETVKFFAGLQSMNRMSENG</sequence>
<comment type="subcellular location">
    <subcellularLocation>
        <location evidence="2">Cytoplasm</location>
    </subcellularLocation>
    <subcellularLocation>
        <location evidence="3">Nucleus</location>
        <location evidence="3">Nucleolus</location>
    </subcellularLocation>
</comment>
<feature type="active site" description="Nucleophile" evidence="21">
    <location>
        <position position="50"/>
    </location>
</feature>
<dbReference type="PROSITE" id="PS50957">
    <property type="entry name" value="JOSEPHIN"/>
    <property type="match status" value="1"/>
</dbReference>
<dbReference type="GO" id="GO:0006508">
    <property type="term" value="P:proteolysis"/>
    <property type="evidence" value="ECO:0007669"/>
    <property type="project" value="UniProtKB-KW"/>
</dbReference>
<feature type="compositionally biased region" description="Low complexity" evidence="24">
    <location>
        <begin position="823"/>
        <end position="835"/>
    </location>
</feature>
<evidence type="ECO:0000256" key="4">
    <source>
        <dbReference type="ARBA" id="ARBA00012759"/>
    </source>
</evidence>
<evidence type="ECO:0000256" key="12">
    <source>
        <dbReference type="ARBA" id="ARBA00022807"/>
    </source>
</evidence>
<comment type="function">
    <text evidence="17">Acts as a chain editing deubiquitinating enzyme that binds and cleaves 'Lys-48'-linked polyubiquitin chains, with a preference for chains containing four or more ubiquitin molecules thereby modulating protein degradation by the ubiquitin-proteasome pathway. Probably by regulating the IGF-1-insulin-like pathway, regulates lifespan. Regulates germline DNA double-strand-break repair and apoptosis in response to DNA damage by recruiting E4 ubiquitin-protein ligase ufd-2 to DNA repair foci. Interacts with key regulators of transcription and represses transcription. Acts as a histone-binding protein that regulates transcription.</text>
</comment>
<dbReference type="PRINTS" id="PR01233">
    <property type="entry name" value="JOSEPHIN"/>
</dbReference>
<evidence type="ECO:0000256" key="14">
    <source>
        <dbReference type="ARBA" id="ARBA00023015"/>
    </source>
</evidence>
<feature type="compositionally biased region" description="Low complexity" evidence="24">
    <location>
        <begin position="770"/>
        <end position="796"/>
    </location>
</feature>
<evidence type="ECO:0000256" key="13">
    <source>
        <dbReference type="ARBA" id="ARBA00022833"/>
    </source>
</evidence>
<proteinExistence type="predicted"/>
<keyword evidence="8" id="KW-0677">Repeat</keyword>
<dbReference type="Pfam" id="PF09750">
    <property type="entry name" value="DRY_EERY"/>
    <property type="match status" value="1"/>
</dbReference>
<evidence type="ECO:0000256" key="10">
    <source>
        <dbReference type="ARBA" id="ARBA00022786"/>
    </source>
</evidence>
<feature type="compositionally biased region" description="Low complexity" evidence="24">
    <location>
        <begin position="607"/>
        <end position="622"/>
    </location>
</feature>
<dbReference type="GO" id="GO:0000122">
    <property type="term" value="P:negative regulation of transcription by RNA polymerase II"/>
    <property type="evidence" value="ECO:0007669"/>
    <property type="project" value="UniProtKB-ARBA"/>
</dbReference>
<evidence type="ECO:0000256" key="24">
    <source>
        <dbReference type="SAM" id="MobiDB-lite"/>
    </source>
</evidence>
<keyword evidence="28" id="KW-1185">Reference proteome</keyword>
<feature type="domain" description="C2H2-type" evidence="25">
    <location>
        <begin position="1039"/>
        <end position="1066"/>
    </location>
</feature>
<keyword evidence="13" id="KW-0862">Zinc</keyword>
<keyword evidence="16" id="KW-0539">Nucleus</keyword>
<feature type="compositionally biased region" description="Polar residues" evidence="24">
    <location>
        <begin position="797"/>
        <end position="811"/>
    </location>
</feature>
<feature type="domain" description="C2H2-type" evidence="25">
    <location>
        <begin position="1064"/>
        <end position="1089"/>
    </location>
</feature>
<gene>
    <name evidence="27" type="primary">ZNF568</name>
    <name evidence="27" type="ORF">T01_6675</name>
</gene>
<accession>A0A0V1AU07</accession>
<dbReference type="SMART" id="SM01141">
    <property type="entry name" value="DRY_EERY"/>
    <property type="match status" value="1"/>
</dbReference>
<feature type="compositionally biased region" description="Basic and acidic residues" evidence="24">
    <location>
        <begin position="901"/>
        <end position="920"/>
    </location>
</feature>
<dbReference type="SUPFAM" id="SSF57667">
    <property type="entry name" value="beta-beta-alpha zinc fingers"/>
    <property type="match status" value="4"/>
</dbReference>
<dbReference type="InParanoid" id="A0A0V1AU07"/>
<feature type="compositionally biased region" description="Low complexity" evidence="24">
    <location>
        <begin position="212"/>
        <end position="221"/>
    </location>
</feature>
<feature type="region of interest" description="Disordered" evidence="24">
    <location>
        <begin position="937"/>
        <end position="970"/>
    </location>
</feature>
<evidence type="ECO:0000256" key="22">
    <source>
        <dbReference type="PROSITE-ProRule" id="PRU00042"/>
    </source>
</evidence>
<evidence type="ECO:0000256" key="15">
    <source>
        <dbReference type="ARBA" id="ARBA00023163"/>
    </source>
</evidence>
<evidence type="ECO:0000256" key="19">
    <source>
        <dbReference type="ARBA" id="ARBA00069055"/>
    </source>
</evidence>
<dbReference type="GO" id="GO:0005730">
    <property type="term" value="C:nucleolus"/>
    <property type="evidence" value="ECO:0007669"/>
    <property type="project" value="UniProtKB-SubCell"/>
</dbReference>
<dbReference type="AlphaFoldDB" id="A0A0V1AU07"/>
<dbReference type="InterPro" id="IPR006155">
    <property type="entry name" value="Josephin"/>
</dbReference>
<keyword evidence="11 23" id="KW-0378">Hydrolase</keyword>
<dbReference type="PANTHER" id="PTHR14159">
    <property type="entry name" value="ATAXIN-3-RELATED"/>
    <property type="match status" value="1"/>
</dbReference>
<keyword evidence="6" id="KW-0645">Protease</keyword>
<evidence type="ECO:0000256" key="2">
    <source>
        <dbReference type="ARBA" id="ARBA00004496"/>
    </source>
</evidence>
<evidence type="ECO:0000256" key="16">
    <source>
        <dbReference type="ARBA" id="ARBA00023242"/>
    </source>
</evidence>
<feature type="active site" evidence="21 23">
    <location>
        <position position="158"/>
    </location>
</feature>
<feature type="region of interest" description="Disordered" evidence="24">
    <location>
        <begin position="212"/>
        <end position="234"/>
    </location>
</feature>